<proteinExistence type="predicted"/>
<dbReference type="OrthoDB" id="8767398at2"/>
<dbReference type="SUPFAM" id="SSF51126">
    <property type="entry name" value="Pectin lyase-like"/>
    <property type="match status" value="2"/>
</dbReference>
<reference evidence="3 4" key="1">
    <citation type="submission" date="2019-08" db="EMBL/GenBank/DDBJ databases">
        <authorList>
            <person name="Peeters C."/>
        </authorList>
    </citation>
    <scope>NUCLEOTIDE SEQUENCE [LARGE SCALE GENOMIC DNA]</scope>
    <source>
        <strain evidence="3 4">LMG 31118</strain>
    </source>
</reference>
<sequence>MGDVLNNGMLSFNRRDNVTFASRISGAGGLTQIGPGTLTLVSNSTYTGGTTIAAGTLQLGDGGTTGSIVGDVLNNGMLSFNRRDNVTFASRISGAGGLTQIGPGTLTLTNANPYTGVTTIGSGSTLALTGAASVAQSGGLINNGTFDISGTAGGATITNLNGTGKVQMGSQSLSVVNAGGSFSGTLLGNGALTLRGGGLWILNGDNSDFTGTTDVVGGELEVGDINTPSAKLGSHVQVGPNGTLRGHGTVLGNVANGGTVAPGGSIGTLSVSGNYTQASTSTLAIEMSPTAASLLNVAGSATLNGTLAITYDPGTYTAKRYTIVTAMRGVIGQFSSVTQTLLAGANLNNMSAVIGYEANDVTLTLDTAIASLGTVIVAPRNTSIFTASGSMSVMSAHAATSGLLERAARRTGGGYPSASEFSGVSAGDAAADGSSGSPALWATASGVHIKVGATNAQPGFQANQYGFLAGYENNRGDYTVGVASGYTHSDLSELSTANSGTTDNLRLAMYASRDVGAINIAGTIGYGIDFLSQKRPFEGVGTAQGDHIGQEFTAAAQASVSIGVGRFVLTPRAGLRYAYFHANGFSESGAQGQNLRVGTDNVRSLQPFVGVTLDKSFGDAIRPVNVQLRVGYAREVLDAGRAINVTSQDSTLFVAPGTDLPHGYLNAGVSVGMSLSKRLDISLAYDTLINTNHVSAQAGTFKMNYRF</sequence>
<gene>
    <name evidence="3" type="ORF">PCA31118_05396</name>
</gene>
<feature type="domain" description="Autotransporter" evidence="2">
    <location>
        <begin position="433"/>
        <end position="707"/>
    </location>
</feature>
<name>A0A5E5AVH7_9BURK</name>
<dbReference type="PROSITE" id="PS51208">
    <property type="entry name" value="AUTOTRANSPORTER"/>
    <property type="match status" value="1"/>
</dbReference>
<dbReference type="Proteomes" id="UP000414136">
    <property type="component" value="Unassembled WGS sequence"/>
</dbReference>
<dbReference type="Gene3D" id="2.160.20.20">
    <property type="match status" value="1"/>
</dbReference>
<keyword evidence="4" id="KW-1185">Reference proteome</keyword>
<dbReference type="InterPro" id="IPR005546">
    <property type="entry name" value="Autotransporte_beta"/>
</dbReference>
<evidence type="ECO:0000313" key="3">
    <source>
        <dbReference type="EMBL" id="VVE77107.1"/>
    </source>
</evidence>
<dbReference type="InterPro" id="IPR006315">
    <property type="entry name" value="OM_autotransptr_brl_dom"/>
</dbReference>
<dbReference type="Pfam" id="PF03797">
    <property type="entry name" value="Autotransporter"/>
    <property type="match status" value="1"/>
</dbReference>
<dbReference type="InterPro" id="IPR036709">
    <property type="entry name" value="Autotransporte_beta_dom_sf"/>
</dbReference>
<dbReference type="NCBIfam" id="TIGR02601">
    <property type="entry name" value="autotrns_rpt"/>
    <property type="match status" value="3"/>
</dbReference>
<dbReference type="Pfam" id="PF12951">
    <property type="entry name" value="PATR"/>
    <property type="match status" value="3"/>
</dbReference>
<dbReference type="SMART" id="SM00869">
    <property type="entry name" value="Autotransporter"/>
    <property type="match status" value="1"/>
</dbReference>
<dbReference type="Gene3D" id="2.40.128.130">
    <property type="entry name" value="Autotransporter beta-domain"/>
    <property type="match status" value="1"/>
</dbReference>
<keyword evidence="1" id="KW-0732">Signal</keyword>
<dbReference type="InterPro" id="IPR011050">
    <property type="entry name" value="Pectin_lyase_fold/virulence"/>
</dbReference>
<evidence type="ECO:0000256" key="1">
    <source>
        <dbReference type="ARBA" id="ARBA00022729"/>
    </source>
</evidence>
<protein>
    <submittedName>
        <fullName evidence="3">Autotransporter</fullName>
    </submittedName>
</protein>
<dbReference type="SUPFAM" id="SSF103515">
    <property type="entry name" value="Autotransporter"/>
    <property type="match status" value="1"/>
</dbReference>
<organism evidence="3 4">
    <name type="scientific">Pandoraea captiosa</name>
    <dbReference type="NCBI Taxonomy" id="2508302"/>
    <lineage>
        <taxon>Bacteria</taxon>
        <taxon>Pseudomonadati</taxon>
        <taxon>Pseudomonadota</taxon>
        <taxon>Betaproteobacteria</taxon>
        <taxon>Burkholderiales</taxon>
        <taxon>Burkholderiaceae</taxon>
        <taxon>Pandoraea</taxon>
    </lineage>
</organism>
<dbReference type="InterPro" id="IPR013425">
    <property type="entry name" value="Autotrns_rpt"/>
</dbReference>
<dbReference type="AlphaFoldDB" id="A0A5E5AVH7"/>
<dbReference type="GO" id="GO:0019867">
    <property type="term" value="C:outer membrane"/>
    <property type="evidence" value="ECO:0007669"/>
    <property type="project" value="InterPro"/>
</dbReference>
<evidence type="ECO:0000259" key="2">
    <source>
        <dbReference type="PROSITE" id="PS51208"/>
    </source>
</evidence>
<accession>A0A5E5AVH7</accession>
<dbReference type="InterPro" id="IPR012332">
    <property type="entry name" value="Autotransporter_pectin_lyase_C"/>
</dbReference>
<evidence type="ECO:0000313" key="4">
    <source>
        <dbReference type="Proteomes" id="UP000414136"/>
    </source>
</evidence>
<dbReference type="NCBIfam" id="TIGR01414">
    <property type="entry name" value="autotrans_barl"/>
    <property type="match status" value="1"/>
</dbReference>
<dbReference type="EMBL" id="CABPSQ010000026">
    <property type="protein sequence ID" value="VVE77107.1"/>
    <property type="molecule type" value="Genomic_DNA"/>
</dbReference>